<evidence type="ECO:0000313" key="1">
    <source>
        <dbReference type="EMBL" id="CAD8189133.1"/>
    </source>
</evidence>
<dbReference type="OrthoDB" id="10538721at2759"/>
<dbReference type="Proteomes" id="UP000683925">
    <property type="component" value="Unassembled WGS sequence"/>
</dbReference>
<sequence>MWILSLWIKNQKPILFKMKDKHFSILLNQQLGLEQLHFLLQLTKSDGQVQFQQQYQYSFARQSIFIYIYDLTHSQSKWQIITLIGNCFSEIQWNQL</sequence>
<keyword evidence="2" id="KW-1185">Reference proteome</keyword>
<comment type="caution">
    <text evidence="1">The sequence shown here is derived from an EMBL/GenBank/DDBJ whole genome shotgun (WGS) entry which is preliminary data.</text>
</comment>
<evidence type="ECO:0000313" key="2">
    <source>
        <dbReference type="Proteomes" id="UP000683925"/>
    </source>
</evidence>
<reference evidence="1" key="1">
    <citation type="submission" date="2021-01" db="EMBL/GenBank/DDBJ databases">
        <authorList>
            <consortium name="Genoscope - CEA"/>
            <person name="William W."/>
        </authorList>
    </citation>
    <scope>NUCLEOTIDE SEQUENCE</scope>
</reference>
<dbReference type="EMBL" id="CAJJDP010000093">
    <property type="protein sequence ID" value="CAD8189133.1"/>
    <property type="molecule type" value="Genomic_DNA"/>
</dbReference>
<proteinExistence type="predicted"/>
<protein>
    <submittedName>
        <fullName evidence="1">Uncharacterized protein</fullName>
    </submittedName>
</protein>
<organism evidence="1 2">
    <name type="scientific">Paramecium octaurelia</name>
    <dbReference type="NCBI Taxonomy" id="43137"/>
    <lineage>
        <taxon>Eukaryota</taxon>
        <taxon>Sar</taxon>
        <taxon>Alveolata</taxon>
        <taxon>Ciliophora</taxon>
        <taxon>Intramacronucleata</taxon>
        <taxon>Oligohymenophorea</taxon>
        <taxon>Peniculida</taxon>
        <taxon>Parameciidae</taxon>
        <taxon>Paramecium</taxon>
    </lineage>
</organism>
<name>A0A8S1WIB0_PAROT</name>
<accession>A0A8S1WIB0</accession>
<dbReference type="AlphaFoldDB" id="A0A8S1WIB0"/>
<gene>
    <name evidence="1" type="ORF">POCTA_138.1.T0940121</name>
</gene>